<gene>
    <name evidence="1" type="ORF">LCGC14_2170760</name>
</gene>
<accession>A0A0F9DQA6</accession>
<reference evidence="1" key="1">
    <citation type="journal article" date="2015" name="Nature">
        <title>Complex archaea that bridge the gap between prokaryotes and eukaryotes.</title>
        <authorList>
            <person name="Spang A."/>
            <person name="Saw J.H."/>
            <person name="Jorgensen S.L."/>
            <person name="Zaremba-Niedzwiedzka K."/>
            <person name="Martijn J."/>
            <person name="Lind A.E."/>
            <person name="van Eijk R."/>
            <person name="Schleper C."/>
            <person name="Guy L."/>
            <person name="Ettema T.J."/>
        </authorList>
    </citation>
    <scope>NUCLEOTIDE SEQUENCE</scope>
</reference>
<protein>
    <submittedName>
        <fullName evidence="1">Uncharacterized protein</fullName>
    </submittedName>
</protein>
<evidence type="ECO:0000313" key="1">
    <source>
        <dbReference type="EMBL" id="KKL63869.1"/>
    </source>
</evidence>
<sequence length="41" mass="4382">ILFGDDTAYGAGWNGDLGTATKNVIYDIIKSITDRLDAHGI</sequence>
<name>A0A0F9DQA6_9ZZZZ</name>
<comment type="caution">
    <text evidence="1">The sequence shown here is derived from an EMBL/GenBank/DDBJ whole genome shotgun (WGS) entry which is preliminary data.</text>
</comment>
<dbReference type="EMBL" id="LAZR01028022">
    <property type="protein sequence ID" value="KKL63869.1"/>
    <property type="molecule type" value="Genomic_DNA"/>
</dbReference>
<feature type="non-terminal residue" evidence="1">
    <location>
        <position position="1"/>
    </location>
</feature>
<organism evidence="1">
    <name type="scientific">marine sediment metagenome</name>
    <dbReference type="NCBI Taxonomy" id="412755"/>
    <lineage>
        <taxon>unclassified sequences</taxon>
        <taxon>metagenomes</taxon>
        <taxon>ecological metagenomes</taxon>
    </lineage>
</organism>
<dbReference type="AlphaFoldDB" id="A0A0F9DQA6"/>
<proteinExistence type="predicted"/>